<evidence type="ECO:0000313" key="3">
    <source>
        <dbReference type="EMBL" id="GGI12355.1"/>
    </source>
</evidence>
<gene>
    <name evidence="3" type="ORF">GCM10007380_12500</name>
</gene>
<proteinExistence type="inferred from homology"/>
<evidence type="ECO:0000259" key="2">
    <source>
        <dbReference type="Pfam" id="PF08327"/>
    </source>
</evidence>
<evidence type="ECO:0000313" key="4">
    <source>
        <dbReference type="Proteomes" id="UP000626244"/>
    </source>
</evidence>
<dbReference type="CDD" id="cd07814">
    <property type="entry name" value="SRPBCC_CalC_Aha1-like"/>
    <property type="match status" value="1"/>
</dbReference>
<dbReference type="Gene3D" id="3.30.530.20">
    <property type="match status" value="1"/>
</dbReference>
<accession>A0A8J3AEB2</accession>
<name>A0A8J3AEB2_9BACI</name>
<keyword evidence="4" id="KW-1185">Reference proteome</keyword>
<feature type="domain" description="Activator of Hsp90 ATPase homologue 1/2-like C-terminal" evidence="2">
    <location>
        <begin position="20"/>
        <end position="169"/>
    </location>
</feature>
<dbReference type="InterPro" id="IPR013538">
    <property type="entry name" value="ASHA1/2-like_C"/>
</dbReference>
<evidence type="ECO:0000256" key="1">
    <source>
        <dbReference type="ARBA" id="ARBA00006817"/>
    </source>
</evidence>
<comment type="similarity">
    <text evidence="1">Belongs to the AHA1 family.</text>
</comment>
<sequence>MNENQFKVEKSQLVITRVLDAPRELVFKVWSEKEHLKNWWGPTGLELKVESLDFRPGGKFHYSMSSPEGFEMWGLFVYGEIVEPEKIEFVNSFSDKDGNITSSPFPETWPWPLEVHNILTLEEHDGKTTLTLRGNPINATEEEIKSYEAGHESMKQGFGGTFKQLEEYLAKVSL</sequence>
<dbReference type="Pfam" id="PF08327">
    <property type="entry name" value="AHSA1"/>
    <property type="match status" value="1"/>
</dbReference>
<organism evidence="3 4">
    <name type="scientific">Gottfriedia solisilvae</name>
    <dbReference type="NCBI Taxonomy" id="1516104"/>
    <lineage>
        <taxon>Bacteria</taxon>
        <taxon>Bacillati</taxon>
        <taxon>Bacillota</taxon>
        <taxon>Bacilli</taxon>
        <taxon>Bacillales</taxon>
        <taxon>Bacillaceae</taxon>
        <taxon>Gottfriedia</taxon>
    </lineage>
</organism>
<reference evidence="4" key="1">
    <citation type="journal article" date="2019" name="Int. J. Syst. Evol. Microbiol.">
        <title>The Global Catalogue of Microorganisms (GCM) 10K type strain sequencing project: providing services to taxonomists for standard genome sequencing and annotation.</title>
        <authorList>
            <consortium name="The Broad Institute Genomics Platform"/>
            <consortium name="The Broad Institute Genome Sequencing Center for Infectious Disease"/>
            <person name="Wu L."/>
            <person name="Ma J."/>
        </authorList>
    </citation>
    <scope>NUCLEOTIDE SEQUENCE [LARGE SCALE GENOMIC DNA]</scope>
    <source>
        <strain evidence="4">CGMCC 1.14993</strain>
    </source>
</reference>
<dbReference type="EMBL" id="BMHB01000001">
    <property type="protein sequence ID" value="GGI12355.1"/>
    <property type="molecule type" value="Genomic_DNA"/>
</dbReference>
<protein>
    <submittedName>
        <fullName evidence="3">ATPase</fullName>
    </submittedName>
</protein>
<dbReference type="SUPFAM" id="SSF55961">
    <property type="entry name" value="Bet v1-like"/>
    <property type="match status" value="1"/>
</dbReference>
<dbReference type="Proteomes" id="UP000626244">
    <property type="component" value="Unassembled WGS sequence"/>
</dbReference>
<comment type="caution">
    <text evidence="3">The sequence shown here is derived from an EMBL/GenBank/DDBJ whole genome shotgun (WGS) entry which is preliminary data.</text>
</comment>
<dbReference type="InterPro" id="IPR023393">
    <property type="entry name" value="START-like_dom_sf"/>
</dbReference>
<dbReference type="AlphaFoldDB" id="A0A8J3AEB2"/>
<dbReference type="RefSeq" id="WP_087999459.1">
    <property type="nucleotide sequence ID" value="NZ_BMHB01000001.1"/>
</dbReference>
<dbReference type="OrthoDB" id="118413at2"/>